<accession>A0A956NF60</accession>
<name>A0A956NF60_UNCEI</name>
<organism evidence="2 3">
    <name type="scientific">Eiseniibacteriota bacterium</name>
    <dbReference type="NCBI Taxonomy" id="2212470"/>
    <lineage>
        <taxon>Bacteria</taxon>
        <taxon>Candidatus Eiseniibacteriota</taxon>
    </lineage>
</organism>
<evidence type="ECO:0000313" key="3">
    <source>
        <dbReference type="Proteomes" id="UP000739538"/>
    </source>
</evidence>
<keyword evidence="1" id="KW-0472">Membrane</keyword>
<feature type="transmembrane region" description="Helical" evidence="1">
    <location>
        <begin position="7"/>
        <end position="24"/>
    </location>
</feature>
<feature type="transmembrane region" description="Helical" evidence="1">
    <location>
        <begin position="70"/>
        <end position="90"/>
    </location>
</feature>
<keyword evidence="1" id="KW-1133">Transmembrane helix</keyword>
<evidence type="ECO:0000256" key="1">
    <source>
        <dbReference type="SAM" id="Phobius"/>
    </source>
</evidence>
<dbReference type="EMBL" id="JAGQHS010000155">
    <property type="protein sequence ID" value="MCA9758252.1"/>
    <property type="molecule type" value="Genomic_DNA"/>
</dbReference>
<dbReference type="InterPro" id="IPR045387">
    <property type="entry name" value="DUF6524"/>
</dbReference>
<gene>
    <name evidence="2" type="ORF">KDA27_20830</name>
</gene>
<feature type="transmembrane region" description="Helical" evidence="1">
    <location>
        <begin position="102"/>
        <end position="121"/>
    </location>
</feature>
<evidence type="ECO:0000313" key="2">
    <source>
        <dbReference type="EMBL" id="MCA9758252.1"/>
    </source>
</evidence>
<keyword evidence="1" id="KW-0812">Transmembrane</keyword>
<feature type="transmembrane region" description="Helical" evidence="1">
    <location>
        <begin position="44"/>
        <end position="63"/>
    </location>
</feature>
<protein>
    <submittedName>
        <fullName evidence="2">Uncharacterized protein</fullName>
    </submittedName>
</protein>
<sequence>MASFSPTGILARFIAALVLVMATYNPSGVSFFHWLTKTIEANTWSPFIVLVGLVLIIGWTVFVRATKRSLGLIGFILAVAFFGTLLWLVIDVGIVPASSTRVIAYLVEVLAAAILAVGMSWSHIRRRMSGQSDVDDISDD</sequence>
<proteinExistence type="predicted"/>
<reference evidence="2" key="2">
    <citation type="journal article" date="2021" name="Microbiome">
        <title>Successional dynamics and alternative stable states in a saline activated sludge microbial community over 9 years.</title>
        <authorList>
            <person name="Wang Y."/>
            <person name="Ye J."/>
            <person name="Ju F."/>
            <person name="Liu L."/>
            <person name="Boyd J.A."/>
            <person name="Deng Y."/>
            <person name="Parks D.H."/>
            <person name="Jiang X."/>
            <person name="Yin X."/>
            <person name="Woodcroft B.J."/>
            <person name="Tyson G.W."/>
            <person name="Hugenholtz P."/>
            <person name="Polz M.F."/>
            <person name="Zhang T."/>
        </authorList>
    </citation>
    <scope>NUCLEOTIDE SEQUENCE</scope>
    <source>
        <strain evidence="2">HKST-UBA02</strain>
    </source>
</reference>
<dbReference type="AlphaFoldDB" id="A0A956NF60"/>
<dbReference type="Proteomes" id="UP000739538">
    <property type="component" value="Unassembled WGS sequence"/>
</dbReference>
<comment type="caution">
    <text evidence="2">The sequence shown here is derived from an EMBL/GenBank/DDBJ whole genome shotgun (WGS) entry which is preliminary data.</text>
</comment>
<dbReference type="Pfam" id="PF20134">
    <property type="entry name" value="DUF6524"/>
    <property type="match status" value="1"/>
</dbReference>
<reference evidence="2" key="1">
    <citation type="submission" date="2020-04" db="EMBL/GenBank/DDBJ databases">
        <authorList>
            <person name="Zhang T."/>
        </authorList>
    </citation>
    <scope>NUCLEOTIDE SEQUENCE</scope>
    <source>
        <strain evidence="2">HKST-UBA02</strain>
    </source>
</reference>